<dbReference type="GeneTree" id="ENSGT00530000064873"/>
<dbReference type="AlphaFoldDB" id="A0AAY4AIH0"/>
<feature type="compositionally biased region" description="Low complexity" evidence="1">
    <location>
        <begin position="130"/>
        <end position="139"/>
    </location>
</feature>
<feature type="region of interest" description="Disordered" evidence="1">
    <location>
        <begin position="26"/>
        <end position="174"/>
    </location>
</feature>
<keyword evidence="4" id="KW-1185">Reference proteome</keyword>
<proteinExistence type="predicted"/>
<dbReference type="Ensembl" id="ENSDCDT00010009129.1">
    <property type="protein sequence ID" value="ENSDCDP00010008692.1"/>
    <property type="gene ID" value="ENSDCDG00010003899.1"/>
</dbReference>
<reference evidence="3 4" key="1">
    <citation type="submission" date="2020-06" db="EMBL/GenBank/DDBJ databases">
        <authorList>
            <consortium name="Wellcome Sanger Institute Data Sharing"/>
        </authorList>
    </citation>
    <scope>NUCLEOTIDE SEQUENCE [LARGE SCALE GENOMIC DNA]</scope>
</reference>
<protein>
    <recommendedName>
        <fullName evidence="5">Prion protein</fullName>
    </recommendedName>
</protein>
<dbReference type="Gene3D" id="1.10.790.10">
    <property type="entry name" value="Prion/Doppel protein, beta-ribbon domain"/>
    <property type="match status" value="1"/>
</dbReference>
<accession>A0AAY4AIH0</accession>
<evidence type="ECO:0000256" key="1">
    <source>
        <dbReference type="SAM" id="MobiDB-lite"/>
    </source>
</evidence>
<evidence type="ECO:0000256" key="2">
    <source>
        <dbReference type="SAM" id="SignalP"/>
    </source>
</evidence>
<evidence type="ECO:0008006" key="5">
    <source>
        <dbReference type="Google" id="ProtNLM"/>
    </source>
</evidence>
<feature type="compositionally biased region" description="Gly residues" evidence="1">
    <location>
        <begin position="93"/>
        <end position="108"/>
    </location>
</feature>
<evidence type="ECO:0000313" key="3">
    <source>
        <dbReference type="Ensembl" id="ENSDCDP00010008692.1"/>
    </source>
</evidence>
<dbReference type="Proteomes" id="UP000694580">
    <property type="component" value="Chromosome 3"/>
</dbReference>
<feature type="region of interest" description="Disordered" evidence="1">
    <location>
        <begin position="292"/>
        <end position="313"/>
    </location>
</feature>
<sequence>MGQLCQLAVLYLIFTAVLLPDHILSSKIGKGSSSKTKSSSKGTSTSSKTPNYPRQPVQQYPSAPGAGSYPNQQNPARGGTGTSYGGNTNMNPGAGGYPQGGNYPGAGGYPNQQYPGRGGTNYGGNPNMNPGAGSYPQGGYYPGAGGYPNQQYPGRGGTNYGGNPNMNPGAGSYPQGGWGQAGGYGGGYGGGYPNWNPNNKVLSPHYGGGFGHGGYGQMGGSPFSNHVKNMGYAPSVKSKGFAKKAMLAAGVGAVAGMAVGYGLGRIPRPHFSFRNPQEEYYYNNYMYQRHGSGSTTNNEGGQEYKFNPPPKSDKSFQSYEKYMDSCMKRSDLLDKQGRSKTATELYMAYSEKYAQKQTGDNPSSRSGPSEHPVVRMLTVIIPLLSILLVQ</sequence>
<name>A0AAY4AIH0_9TELE</name>
<feature type="chain" id="PRO_5044283683" description="Prion protein" evidence="2">
    <location>
        <begin position="26"/>
        <end position="390"/>
    </location>
</feature>
<reference evidence="3" key="3">
    <citation type="submission" date="2025-09" db="UniProtKB">
        <authorList>
            <consortium name="Ensembl"/>
        </authorList>
    </citation>
    <scope>IDENTIFICATION</scope>
</reference>
<feature type="compositionally biased region" description="Low complexity" evidence="1">
    <location>
        <begin position="26"/>
        <end position="49"/>
    </location>
</feature>
<organism evidence="3 4">
    <name type="scientific">Denticeps clupeoides</name>
    <name type="common">denticle herring</name>
    <dbReference type="NCBI Taxonomy" id="299321"/>
    <lineage>
        <taxon>Eukaryota</taxon>
        <taxon>Metazoa</taxon>
        <taxon>Chordata</taxon>
        <taxon>Craniata</taxon>
        <taxon>Vertebrata</taxon>
        <taxon>Euteleostomi</taxon>
        <taxon>Actinopterygii</taxon>
        <taxon>Neopterygii</taxon>
        <taxon>Teleostei</taxon>
        <taxon>Clupei</taxon>
        <taxon>Clupeiformes</taxon>
        <taxon>Denticipitoidei</taxon>
        <taxon>Denticipitidae</taxon>
        <taxon>Denticeps</taxon>
    </lineage>
</organism>
<feature type="compositionally biased region" description="Polar residues" evidence="1">
    <location>
        <begin position="50"/>
        <end position="61"/>
    </location>
</feature>
<dbReference type="InterPro" id="IPR036924">
    <property type="entry name" value="Prion/Doppel_b-ribbon_dom_sf"/>
</dbReference>
<reference evidence="3" key="2">
    <citation type="submission" date="2025-08" db="UniProtKB">
        <authorList>
            <consortium name="Ensembl"/>
        </authorList>
    </citation>
    <scope>IDENTIFICATION</scope>
</reference>
<dbReference type="GO" id="GO:0016020">
    <property type="term" value="C:membrane"/>
    <property type="evidence" value="ECO:0007669"/>
    <property type="project" value="InterPro"/>
</dbReference>
<gene>
    <name evidence="3" type="primary">prnpb</name>
</gene>
<evidence type="ECO:0000313" key="4">
    <source>
        <dbReference type="Proteomes" id="UP000694580"/>
    </source>
</evidence>
<dbReference type="GO" id="GO:0051260">
    <property type="term" value="P:protein homooligomerization"/>
    <property type="evidence" value="ECO:0007669"/>
    <property type="project" value="InterPro"/>
</dbReference>
<dbReference type="SUPFAM" id="SSF54098">
    <property type="entry name" value="Prion-like"/>
    <property type="match status" value="1"/>
</dbReference>
<keyword evidence="2" id="KW-0732">Signal</keyword>
<feature type="signal peptide" evidence="2">
    <location>
        <begin position="1"/>
        <end position="25"/>
    </location>
</feature>